<dbReference type="AlphaFoldDB" id="A0A1E5L4M7"/>
<keyword evidence="9" id="KW-1133">Transmembrane helix</keyword>
<evidence type="ECO:0000256" key="7">
    <source>
        <dbReference type="ARBA" id="ARBA00031399"/>
    </source>
</evidence>
<feature type="transmembrane region" description="Helical" evidence="9">
    <location>
        <begin position="457"/>
        <end position="483"/>
    </location>
</feature>
<evidence type="ECO:0000256" key="5">
    <source>
        <dbReference type="ARBA" id="ARBA00023136"/>
    </source>
</evidence>
<keyword evidence="3" id="KW-0479">Metal-binding</keyword>
<comment type="function">
    <text evidence="6">Subunits I and II form the functional core of the enzyme complex. Electrons originating in cytochrome c are transferred via heme a and Cu(A) to the binuclear center formed by heme a3 and Cu(B).</text>
</comment>
<keyword evidence="2" id="KW-1003">Cell membrane</keyword>
<keyword evidence="12" id="KW-1185">Reference proteome</keyword>
<keyword evidence="9" id="KW-0812">Transmembrane</keyword>
<dbReference type="InterPro" id="IPR052378">
    <property type="entry name" value="NosR_regulator"/>
</dbReference>
<dbReference type="InterPro" id="IPR028096">
    <property type="entry name" value="EfeO_Cupredoxin"/>
</dbReference>
<feature type="transmembrane region" description="Helical" evidence="9">
    <location>
        <begin position="635"/>
        <end position="654"/>
    </location>
</feature>
<dbReference type="Pfam" id="PF13473">
    <property type="entry name" value="Cupredoxin_1"/>
    <property type="match status" value="1"/>
</dbReference>
<dbReference type="Pfam" id="PF12801">
    <property type="entry name" value="Fer4_5"/>
    <property type="match status" value="2"/>
</dbReference>
<evidence type="ECO:0000256" key="1">
    <source>
        <dbReference type="ARBA" id="ARBA00004236"/>
    </source>
</evidence>
<dbReference type="PANTHER" id="PTHR30224:SF4">
    <property type="entry name" value="ELECTRON TRANSPORT PROTEIN YCCM-RELATED"/>
    <property type="match status" value="1"/>
</dbReference>
<feature type="transmembrane region" description="Helical" evidence="9">
    <location>
        <begin position="178"/>
        <end position="201"/>
    </location>
</feature>
<dbReference type="RefSeq" id="WP_069702388.1">
    <property type="nucleotide sequence ID" value="NZ_MJAT01000033.1"/>
</dbReference>
<comment type="subcellular location">
    <subcellularLocation>
        <location evidence="1">Cell membrane</location>
    </subcellularLocation>
</comment>
<dbReference type="InterPro" id="IPR001505">
    <property type="entry name" value="Copper_CuA"/>
</dbReference>
<gene>
    <name evidence="11" type="ORF">BHU72_05475</name>
</gene>
<comment type="caution">
    <text evidence="11">The sequence shown here is derived from an EMBL/GenBank/DDBJ whole genome shotgun (WGS) entry which is preliminary data.</text>
</comment>
<dbReference type="Proteomes" id="UP000095255">
    <property type="component" value="Unassembled WGS sequence"/>
</dbReference>
<evidence type="ECO:0000256" key="9">
    <source>
        <dbReference type="SAM" id="Phobius"/>
    </source>
</evidence>
<proteinExistence type="predicted"/>
<keyword evidence="4" id="KW-0186">Copper</keyword>
<dbReference type="GO" id="GO:0005507">
    <property type="term" value="F:copper ion binding"/>
    <property type="evidence" value="ECO:0007669"/>
    <property type="project" value="InterPro"/>
</dbReference>
<evidence type="ECO:0000256" key="8">
    <source>
        <dbReference type="ARBA" id="ARBA00047816"/>
    </source>
</evidence>
<evidence type="ECO:0000256" key="4">
    <source>
        <dbReference type="ARBA" id="ARBA00023008"/>
    </source>
</evidence>
<evidence type="ECO:0000313" key="12">
    <source>
        <dbReference type="Proteomes" id="UP000095255"/>
    </source>
</evidence>
<comment type="catalytic activity">
    <reaction evidence="8">
        <text>4 Fe(II)-[cytochrome c] + O2 + 8 H(+)(in) = 4 Fe(III)-[cytochrome c] + 2 H2O + 4 H(+)(out)</text>
        <dbReference type="Rhea" id="RHEA:11436"/>
        <dbReference type="Rhea" id="RHEA-COMP:10350"/>
        <dbReference type="Rhea" id="RHEA-COMP:14399"/>
        <dbReference type="ChEBI" id="CHEBI:15377"/>
        <dbReference type="ChEBI" id="CHEBI:15378"/>
        <dbReference type="ChEBI" id="CHEBI:15379"/>
        <dbReference type="ChEBI" id="CHEBI:29033"/>
        <dbReference type="ChEBI" id="CHEBI:29034"/>
        <dbReference type="EC" id="7.1.1.9"/>
    </reaction>
</comment>
<evidence type="ECO:0000256" key="2">
    <source>
        <dbReference type="ARBA" id="ARBA00022475"/>
    </source>
</evidence>
<feature type="transmembrane region" description="Helical" evidence="9">
    <location>
        <begin position="207"/>
        <end position="227"/>
    </location>
</feature>
<protein>
    <recommendedName>
        <fullName evidence="7">Cytochrome aa3 subunit 2</fullName>
    </recommendedName>
</protein>
<dbReference type="PROSITE" id="PS50857">
    <property type="entry name" value="COX2_CUA"/>
    <property type="match status" value="1"/>
</dbReference>
<feature type="transmembrane region" description="Helical" evidence="9">
    <location>
        <begin position="299"/>
        <end position="318"/>
    </location>
</feature>
<feature type="transmembrane region" description="Helical" evidence="9">
    <location>
        <begin position="275"/>
        <end position="293"/>
    </location>
</feature>
<accession>A0A1E5L4M7</accession>
<dbReference type="OrthoDB" id="279535at2"/>
<organism evidence="11 12">
    <name type="scientific">Desulfuribacillus stibiiarsenatis</name>
    <dbReference type="NCBI Taxonomy" id="1390249"/>
    <lineage>
        <taxon>Bacteria</taxon>
        <taxon>Bacillati</taxon>
        <taxon>Bacillota</taxon>
        <taxon>Desulfuribacillia</taxon>
        <taxon>Desulfuribacillales</taxon>
        <taxon>Desulfuribacillaceae</taxon>
        <taxon>Desulfuribacillus</taxon>
    </lineage>
</organism>
<dbReference type="EMBL" id="MJAT01000033">
    <property type="protein sequence ID" value="OEH85061.1"/>
    <property type="molecule type" value="Genomic_DNA"/>
</dbReference>
<evidence type="ECO:0000256" key="3">
    <source>
        <dbReference type="ARBA" id="ARBA00022723"/>
    </source>
</evidence>
<evidence type="ECO:0000313" key="11">
    <source>
        <dbReference type="EMBL" id="OEH85061.1"/>
    </source>
</evidence>
<feature type="transmembrane region" description="Helical" evidence="9">
    <location>
        <begin position="125"/>
        <end position="144"/>
    </location>
</feature>
<evidence type="ECO:0000256" key="6">
    <source>
        <dbReference type="ARBA" id="ARBA00024688"/>
    </source>
</evidence>
<keyword evidence="5 9" id="KW-0472">Membrane</keyword>
<dbReference type="GO" id="GO:0005886">
    <property type="term" value="C:plasma membrane"/>
    <property type="evidence" value="ECO:0007669"/>
    <property type="project" value="UniProtKB-SubCell"/>
</dbReference>
<feature type="domain" description="Cytochrome oxidase subunit II copper A binding" evidence="10">
    <location>
        <begin position="25"/>
        <end position="131"/>
    </location>
</feature>
<sequence length="655" mass="73915">MKRKIAYLFLILLVVQFIIPLPQASADQVVKITVHAKQYEFVPNKINVKQGDRVKITLIADDVTHGLFIDGYDIKAYDQPKDPEVGIIEFVADKTGNFTFRCPIVCGPMHPFMIGTLVVDPNPTFPIALFLTIGIGMTSLFYVYRRSDELVKNVQAPKEGIDLNKKYPWLEYILNQRWIIYLIFIVNTFFFAIVIFAGFAGTNVGNANFSLIFVWILWWALLIIILLPIGGRLWCTICPIPAPGEWIDRRAFIDKGCEKAPSVAIKGWPKGLKNIWLQNWSFLLVALFSGIILTRPLATSIVLSFFIVLAIITTVIYGKRIFCRYMCPVGGFIGLYSLLAPLGVRVRDKGTCRAHKDKECIVGNEKAYGCPWMETPWTMERNAYCGLCLECFKSCSQKNIALNWQSFGADLLVEKGKKLDEAYKAFIMLTCALAYSVIFQGPWGIFKTWANMSMPGFFIYAGGFLVLNLLIVPLLFALFVWIGKGLAFKDFSKIGHIFTPIVDMLKSTKSMFVPSSAQAEAAATAEKSANPSESFKKLFIDLSYVLVPMGLACWMAFSVSFLFINIVYILHVISDPFGWGWNLFGTKGLEWKPVGTGVYPYIQAFILFFGLIYSNWIGAKIIAKYPLDKGQKFRLLLPITVFLMAITALFLWLYI</sequence>
<dbReference type="InterPro" id="IPR017896">
    <property type="entry name" value="4Fe4S_Fe-S-bd"/>
</dbReference>
<dbReference type="SUPFAM" id="SSF49503">
    <property type="entry name" value="Cupredoxins"/>
    <property type="match status" value="1"/>
</dbReference>
<dbReference type="Gene3D" id="2.60.40.420">
    <property type="entry name" value="Cupredoxins - blue copper proteins"/>
    <property type="match status" value="1"/>
</dbReference>
<reference evidence="11 12" key="1">
    <citation type="submission" date="2016-09" db="EMBL/GenBank/DDBJ databases">
        <title>Desulfuribacillus arsenicus sp. nov., an obligately anaerobic, dissimilatory arsenic- and antimonate-reducing bacterium isolated from anoxic sediments.</title>
        <authorList>
            <person name="Abin C.A."/>
            <person name="Hollibaugh J.T."/>
        </authorList>
    </citation>
    <scope>NUCLEOTIDE SEQUENCE [LARGE SCALE GENOMIC DNA]</scope>
    <source>
        <strain evidence="11 12">MLFW-2</strain>
    </source>
</reference>
<dbReference type="InterPro" id="IPR008972">
    <property type="entry name" value="Cupredoxin"/>
</dbReference>
<feature type="transmembrane region" description="Helical" evidence="9">
    <location>
        <begin position="544"/>
        <end position="573"/>
    </location>
</feature>
<dbReference type="GO" id="GO:0004129">
    <property type="term" value="F:cytochrome-c oxidase activity"/>
    <property type="evidence" value="ECO:0007669"/>
    <property type="project" value="UniProtKB-EC"/>
</dbReference>
<dbReference type="STRING" id="1390249.BHU72_05475"/>
<name>A0A1E5L4M7_9FIRM</name>
<evidence type="ECO:0000259" key="10">
    <source>
        <dbReference type="PROSITE" id="PS50857"/>
    </source>
</evidence>
<feature type="transmembrane region" description="Helical" evidence="9">
    <location>
        <begin position="425"/>
        <end position="445"/>
    </location>
</feature>
<dbReference type="PROSITE" id="PS00078">
    <property type="entry name" value="COX2"/>
    <property type="match status" value="1"/>
</dbReference>
<feature type="transmembrane region" description="Helical" evidence="9">
    <location>
        <begin position="601"/>
        <end position="623"/>
    </location>
</feature>
<dbReference type="PANTHER" id="PTHR30224">
    <property type="entry name" value="ELECTRON TRANSPORT PROTEIN"/>
    <property type="match status" value="1"/>
</dbReference>
<dbReference type="InterPro" id="IPR002429">
    <property type="entry name" value="CcO_II-like_C"/>
</dbReference>